<feature type="signal peptide" evidence="1">
    <location>
        <begin position="1"/>
        <end position="21"/>
    </location>
</feature>
<evidence type="ECO:0000259" key="2">
    <source>
        <dbReference type="Pfam" id="PF14016"/>
    </source>
</evidence>
<keyword evidence="4" id="KW-1185">Reference proteome</keyword>
<gene>
    <name evidence="3" type="ORF">BFF78_10075</name>
</gene>
<dbReference type="PROSITE" id="PS51257">
    <property type="entry name" value="PROKAR_LIPOPROTEIN"/>
    <property type="match status" value="1"/>
</dbReference>
<feature type="chain" id="PRO_5038836962" description="DUF4232 domain-containing protein" evidence="1">
    <location>
        <begin position="22"/>
        <end position="189"/>
    </location>
</feature>
<feature type="domain" description="DUF4232" evidence="2">
    <location>
        <begin position="48"/>
        <end position="162"/>
    </location>
</feature>
<dbReference type="Pfam" id="PF14016">
    <property type="entry name" value="DUF4232"/>
    <property type="match status" value="1"/>
</dbReference>
<dbReference type="RefSeq" id="WP_069777980.1">
    <property type="nucleotide sequence ID" value="NZ_CP017248.1"/>
</dbReference>
<proteinExistence type="predicted"/>
<dbReference type="InterPro" id="IPR025326">
    <property type="entry name" value="DUF4232"/>
</dbReference>
<dbReference type="Proteomes" id="UP000094960">
    <property type="component" value="Chromosome"/>
</dbReference>
<protein>
    <recommendedName>
        <fullName evidence="2">DUF4232 domain-containing protein</fullName>
    </recommendedName>
</protein>
<dbReference type="AlphaFoldDB" id="A0A1D7Y6W6"/>
<dbReference type="EMBL" id="CP017248">
    <property type="protein sequence ID" value="AOR31335.1"/>
    <property type="molecule type" value="Genomic_DNA"/>
</dbReference>
<reference evidence="4" key="1">
    <citation type="submission" date="2016-09" db="EMBL/GenBank/DDBJ databases">
        <title>Streptomyces puniciscabiei strain:TW1S1 Genome sequencing and assembly.</title>
        <authorList>
            <person name="Kim M.-K."/>
            <person name="Kim S.B."/>
        </authorList>
    </citation>
    <scope>NUCLEOTIDE SEQUENCE [LARGE SCALE GENOMIC DNA]</scope>
    <source>
        <strain evidence="4">TW1S1</strain>
    </source>
</reference>
<keyword evidence="1" id="KW-0732">Signal</keyword>
<sequence length="189" mass="19655">MRATRRLTGVLAMVTAGMVTAGLALTACGTTTTTTRARATPDASAPPCRTAALTWSLVLLGGSENGGLRPNARMTAINKGSKTCVFDGYPGVEIHNGKAESIDGSGLGHPAPLPLPGKAAVTVDLRYVPRDPKGTNTWCVRQSEAVVWAPHDSDRVVVPVTDAHRKSVTLDACGQIIAMEPPRRASTGS</sequence>
<accession>A0A1D7Y6W6</accession>
<dbReference type="KEGG" id="spun:BFF78_10075"/>
<evidence type="ECO:0000313" key="3">
    <source>
        <dbReference type="EMBL" id="AOR31335.1"/>
    </source>
</evidence>
<name>A0A1D7Y6W6_9ACTN</name>
<evidence type="ECO:0000313" key="4">
    <source>
        <dbReference type="Proteomes" id="UP000094960"/>
    </source>
</evidence>
<evidence type="ECO:0000256" key="1">
    <source>
        <dbReference type="SAM" id="SignalP"/>
    </source>
</evidence>
<organism evidence="3 4">
    <name type="scientific">Streptomyces fodineus</name>
    <dbReference type="NCBI Taxonomy" id="1904616"/>
    <lineage>
        <taxon>Bacteria</taxon>
        <taxon>Bacillati</taxon>
        <taxon>Actinomycetota</taxon>
        <taxon>Actinomycetes</taxon>
        <taxon>Kitasatosporales</taxon>
        <taxon>Streptomycetaceae</taxon>
        <taxon>Streptomyces</taxon>
    </lineage>
</organism>